<dbReference type="GO" id="GO:0016757">
    <property type="term" value="F:glycosyltransferase activity"/>
    <property type="evidence" value="ECO:0007669"/>
    <property type="project" value="UniProtKB-KW"/>
</dbReference>
<dbReference type="AlphaFoldDB" id="A0A7J7HYK6"/>
<sequence>MDRDLTLEVISDQEYFPTFKRMRGSYSCVADQHYLFGWRNSNRSLTWVNWSNGGSHPFQFVSENVTVELLNRLRNGSHSHCEYNGERSNICFLFARKFSPSTLPRLLIFATEVMKFN</sequence>
<keyword evidence="4" id="KW-0472">Membrane</keyword>
<reference evidence="7" key="1">
    <citation type="journal article" date="2020" name="Nat. Commun.">
        <title>Genome assembly of wild tea tree DASZ reveals pedigree and selection history of tea varieties.</title>
        <authorList>
            <person name="Zhang W."/>
            <person name="Zhang Y."/>
            <person name="Qiu H."/>
            <person name="Guo Y."/>
            <person name="Wan H."/>
            <person name="Zhang X."/>
            <person name="Scossa F."/>
            <person name="Alseekh S."/>
            <person name="Zhang Q."/>
            <person name="Wang P."/>
            <person name="Xu L."/>
            <person name="Schmidt M.H."/>
            <person name="Jia X."/>
            <person name="Li D."/>
            <person name="Zhu A."/>
            <person name="Guo F."/>
            <person name="Chen W."/>
            <person name="Ni D."/>
            <person name="Usadel B."/>
            <person name="Fernie A.R."/>
            <person name="Wen W."/>
        </authorList>
    </citation>
    <scope>NUCLEOTIDE SEQUENCE [LARGE SCALE GENOMIC DNA]</scope>
    <source>
        <strain evidence="7">cv. G240</strain>
    </source>
</reference>
<dbReference type="EMBL" id="JACBKZ010000002">
    <property type="protein sequence ID" value="KAF5957910.1"/>
    <property type="molecule type" value="Genomic_DNA"/>
</dbReference>
<evidence type="ECO:0000256" key="3">
    <source>
        <dbReference type="ARBA" id="ARBA00022679"/>
    </source>
</evidence>
<accession>A0A7J7HYK6</accession>
<keyword evidence="5" id="KW-0325">Glycoprotein</keyword>
<keyword evidence="3" id="KW-0808">Transferase</keyword>
<dbReference type="PANTHER" id="PTHR31042:SF111">
    <property type="entry name" value="CORE-2_I-BRANCHING BETA-1,6-N-ACETYLGLUCOSAMINYLTRANSFERASE FAMILY PROTEIN"/>
    <property type="match status" value="1"/>
</dbReference>
<evidence type="ECO:0000256" key="1">
    <source>
        <dbReference type="ARBA" id="ARBA00004606"/>
    </source>
</evidence>
<protein>
    <submittedName>
        <fullName evidence="6">Uncharacterized protein</fullName>
    </submittedName>
</protein>
<comment type="subcellular location">
    <subcellularLocation>
        <location evidence="1">Membrane</location>
        <topology evidence="1">Single-pass type II membrane protein</topology>
    </subcellularLocation>
</comment>
<dbReference type="Proteomes" id="UP000593564">
    <property type="component" value="Unassembled WGS sequence"/>
</dbReference>
<reference evidence="6 7" key="2">
    <citation type="submission" date="2020-07" db="EMBL/GenBank/DDBJ databases">
        <title>Genome assembly of wild tea tree DASZ reveals pedigree and selection history of tea varieties.</title>
        <authorList>
            <person name="Zhang W."/>
        </authorList>
    </citation>
    <scope>NUCLEOTIDE SEQUENCE [LARGE SCALE GENOMIC DNA]</scope>
    <source>
        <strain evidence="7">cv. G240</strain>
        <tissue evidence="6">Leaf</tissue>
    </source>
</reference>
<proteinExistence type="predicted"/>
<dbReference type="GO" id="GO:0016020">
    <property type="term" value="C:membrane"/>
    <property type="evidence" value="ECO:0007669"/>
    <property type="project" value="UniProtKB-SubCell"/>
</dbReference>
<keyword evidence="7" id="KW-1185">Reference proteome</keyword>
<dbReference type="PANTHER" id="PTHR31042">
    <property type="entry name" value="CORE-2/I-BRANCHING BETA-1,6-N-ACETYLGLUCOSAMINYLTRANSFERASE FAMILY PROTEIN-RELATED"/>
    <property type="match status" value="1"/>
</dbReference>
<dbReference type="InterPro" id="IPR003406">
    <property type="entry name" value="Glyco_trans_14"/>
</dbReference>
<comment type="caution">
    <text evidence="6">The sequence shown here is derived from an EMBL/GenBank/DDBJ whole genome shotgun (WGS) entry which is preliminary data.</text>
</comment>
<gene>
    <name evidence="6" type="ORF">HYC85_005135</name>
</gene>
<evidence type="ECO:0000256" key="5">
    <source>
        <dbReference type="ARBA" id="ARBA00023180"/>
    </source>
</evidence>
<keyword evidence="2" id="KW-0328">Glycosyltransferase</keyword>
<evidence type="ECO:0000256" key="2">
    <source>
        <dbReference type="ARBA" id="ARBA00022676"/>
    </source>
</evidence>
<evidence type="ECO:0000256" key="4">
    <source>
        <dbReference type="ARBA" id="ARBA00023136"/>
    </source>
</evidence>
<evidence type="ECO:0000313" key="7">
    <source>
        <dbReference type="Proteomes" id="UP000593564"/>
    </source>
</evidence>
<organism evidence="6 7">
    <name type="scientific">Camellia sinensis</name>
    <name type="common">Tea plant</name>
    <name type="synonym">Thea sinensis</name>
    <dbReference type="NCBI Taxonomy" id="4442"/>
    <lineage>
        <taxon>Eukaryota</taxon>
        <taxon>Viridiplantae</taxon>
        <taxon>Streptophyta</taxon>
        <taxon>Embryophyta</taxon>
        <taxon>Tracheophyta</taxon>
        <taxon>Spermatophyta</taxon>
        <taxon>Magnoliopsida</taxon>
        <taxon>eudicotyledons</taxon>
        <taxon>Gunneridae</taxon>
        <taxon>Pentapetalae</taxon>
        <taxon>asterids</taxon>
        <taxon>Ericales</taxon>
        <taxon>Theaceae</taxon>
        <taxon>Camellia</taxon>
    </lineage>
</organism>
<evidence type="ECO:0000313" key="6">
    <source>
        <dbReference type="EMBL" id="KAF5957910.1"/>
    </source>
</evidence>
<dbReference type="InterPro" id="IPR044174">
    <property type="entry name" value="BC10-like"/>
</dbReference>
<dbReference type="Pfam" id="PF02485">
    <property type="entry name" value="Branch"/>
    <property type="match status" value="1"/>
</dbReference>
<name>A0A7J7HYK6_CAMSI</name>